<dbReference type="CDD" id="cd06579">
    <property type="entry name" value="TM_PBP1_transp_AraH_like"/>
    <property type="match status" value="1"/>
</dbReference>
<dbReference type="PANTHER" id="PTHR32196">
    <property type="entry name" value="ABC TRANSPORTER PERMEASE PROTEIN YPHD-RELATED-RELATED"/>
    <property type="match status" value="1"/>
</dbReference>
<evidence type="ECO:0000256" key="6">
    <source>
        <dbReference type="ARBA" id="ARBA00022692"/>
    </source>
</evidence>
<feature type="transmembrane region" description="Helical" evidence="11">
    <location>
        <begin position="77"/>
        <end position="99"/>
    </location>
</feature>
<keyword evidence="7 11" id="KW-1133">Transmembrane helix</keyword>
<evidence type="ECO:0000256" key="8">
    <source>
        <dbReference type="ARBA" id="ARBA00023136"/>
    </source>
</evidence>
<dbReference type="InterPro" id="IPR001851">
    <property type="entry name" value="ABC_transp_permease"/>
</dbReference>
<evidence type="ECO:0000313" key="12">
    <source>
        <dbReference type="EMBL" id="AZI58844.1"/>
    </source>
</evidence>
<proteinExistence type="predicted"/>
<dbReference type="AlphaFoldDB" id="A0A3G8ZWK2"/>
<feature type="transmembrane region" description="Helical" evidence="11">
    <location>
        <begin position="367"/>
        <end position="386"/>
    </location>
</feature>
<keyword evidence="2" id="KW-0813">Transport</keyword>
<gene>
    <name evidence="12" type="ORF">EH165_12550</name>
</gene>
<comment type="function">
    <text evidence="9">Part of the binding-protein-dependent transport system for D-xylose. Probably responsible for the translocation of the substrate across the membrane.</text>
</comment>
<evidence type="ECO:0000256" key="10">
    <source>
        <dbReference type="ARBA" id="ARBA00035686"/>
    </source>
</evidence>
<evidence type="ECO:0000256" key="2">
    <source>
        <dbReference type="ARBA" id="ARBA00022448"/>
    </source>
</evidence>
<comment type="subcellular location">
    <subcellularLocation>
        <location evidence="1">Cell membrane</location>
        <topology evidence="1">Multi-pass membrane protein</topology>
    </subcellularLocation>
</comment>
<feature type="transmembrane region" description="Helical" evidence="11">
    <location>
        <begin position="43"/>
        <end position="65"/>
    </location>
</feature>
<dbReference type="OrthoDB" id="3468954at2"/>
<dbReference type="EMBL" id="CP034170">
    <property type="protein sequence ID" value="AZI58844.1"/>
    <property type="molecule type" value="Genomic_DNA"/>
</dbReference>
<feature type="transmembrane region" description="Helical" evidence="11">
    <location>
        <begin position="341"/>
        <end position="360"/>
    </location>
</feature>
<keyword evidence="5" id="KW-0762">Sugar transport</keyword>
<evidence type="ECO:0000256" key="7">
    <source>
        <dbReference type="ARBA" id="ARBA00022989"/>
    </source>
</evidence>
<reference evidence="12 13" key="1">
    <citation type="submission" date="2018-11" db="EMBL/GenBank/DDBJ databases">
        <authorList>
            <person name="Da X."/>
        </authorList>
    </citation>
    <scope>NUCLEOTIDE SEQUENCE [LARGE SCALE GENOMIC DNA]</scope>
    <source>
        <strain evidence="12 13">S14-144</strain>
    </source>
</reference>
<organism evidence="12 13">
    <name type="scientific">Nakamurella antarctica</name>
    <dbReference type="NCBI Taxonomy" id="1902245"/>
    <lineage>
        <taxon>Bacteria</taxon>
        <taxon>Bacillati</taxon>
        <taxon>Actinomycetota</taxon>
        <taxon>Actinomycetes</taxon>
        <taxon>Nakamurellales</taxon>
        <taxon>Nakamurellaceae</taxon>
        <taxon>Nakamurella</taxon>
    </lineage>
</organism>
<keyword evidence="13" id="KW-1185">Reference proteome</keyword>
<feature type="transmembrane region" description="Helical" evidence="11">
    <location>
        <begin position="308"/>
        <end position="329"/>
    </location>
</feature>
<feature type="transmembrane region" description="Helical" evidence="11">
    <location>
        <begin position="188"/>
        <end position="207"/>
    </location>
</feature>
<reference evidence="12 13" key="2">
    <citation type="submission" date="2018-12" db="EMBL/GenBank/DDBJ databases">
        <title>Nakamurella antarcticus sp. nov., isolated from Antarctica South Shetland Islands soil.</title>
        <authorList>
            <person name="Peng F."/>
        </authorList>
    </citation>
    <scope>NUCLEOTIDE SEQUENCE [LARGE SCALE GENOMIC DNA]</scope>
    <source>
        <strain evidence="12 13">S14-144</strain>
    </source>
</reference>
<evidence type="ECO:0000256" key="4">
    <source>
        <dbReference type="ARBA" id="ARBA00022519"/>
    </source>
</evidence>
<dbReference type="Pfam" id="PF02653">
    <property type="entry name" value="BPD_transp_2"/>
    <property type="match status" value="1"/>
</dbReference>
<dbReference type="PANTHER" id="PTHR32196:SF32">
    <property type="entry name" value="XYLOSE TRANSPORT SYSTEM PERMEASE PROTEIN XYLH"/>
    <property type="match status" value="1"/>
</dbReference>
<feature type="transmembrane region" description="Helical" evidence="11">
    <location>
        <begin position="119"/>
        <end position="142"/>
    </location>
</feature>
<evidence type="ECO:0000256" key="3">
    <source>
        <dbReference type="ARBA" id="ARBA00022475"/>
    </source>
</evidence>
<evidence type="ECO:0000256" key="5">
    <source>
        <dbReference type="ARBA" id="ARBA00022597"/>
    </source>
</evidence>
<evidence type="ECO:0000313" key="13">
    <source>
        <dbReference type="Proteomes" id="UP000268084"/>
    </source>
</evidence>
<sequence>MKTDLESNSLEARVRRGHSQTVAEEMRAYIAGLRGGNMGSMPAVAGLVLLVVLFSIIEPIFFTTLNFANLLQQSAPLIVLAMGLVFVLLLGEIDLSAGVTSGLTSALLVIAMTKAGFSWWLASLVAIAAGVLIGLGIGVLVAKVGIPSFIVTLAAFLAFQGLQLLVIGQGGLYSVTSPVILSFENGNVPPTIGWVLVAVAVAATFGLQLNKRRRRVALGHANQPFSAVVLRVGVLALALVVGVFLLNQERSRNPLFSVRGVPVVVLIVAVVFLLGVTLLQRTKFGLHIYAVGGNDEASRRAGISVSNLRVTVFIIGAGLAAVSGILTASRIGTVDASAGRTIVLNGIAAAVVGGVSLFGGRGKLKDAIIGGLVIAVIDNGLGLLGLPSGLNLAITGSVLLMAATADALSRKQNKVRLR</sequence>
<evidence type="ECO:0000256" key="1">
    <source>
        <dbReference type="ARBA" id="ARBA00004651"/>
    </source>
</evidence>
<keyword evidence="3" id="KW-1003">Cell membrane</keyword>
<evidence type="ECO:0000256" key="11">
    <source>
        <dbReference type="SAM" id="Phobius"/>
    </source>
</evidence>
<evidence type="ECO:0000256" key="9">
    <source>
        <dbReference type="ARBA" id="ARBA00035611"/>
    </source>
</evidence>
<keyword evidence="4" id="KW-0997">Cell inner membrane</keyword>
<accession>A0A3G8ZWK2</accession>
<feature type="transmembrane region" description="Helical" evidence="11">
    <location>
        <begin position="149"/>
        <end position="168"/>
    </location>
</feature>
<feature type="transmembrane region" description="Helical" evidence="11">
    <location>
        <begin position="228"/>
        <end position="246"/>
    </location>
</feature>
<dbReference type="KEGG" id="nak:EH165_12550"/>
<keyword evidence="6 11" id="KW-0812">Transmembrane</keyword>
<protein>
    <recommendedName>
        <fullName evidence="10">Xylose transport system permease protein XylH</fullName>
    </recommendedName>
</protein>
<dbReference type="GO" id="GO:0022857">
    <property type="term" value="F:transmembrane transporter activity"/>
    <property type="evidence" value="ECO:0007669"/>
    <property type="project" value="InterPro"/>
</dbReference>
<feature type="transmembrane region" description="Helical" evidence="11">
    <location>
        <begin position="258"/>
        <end position="279"/>
    </location>
</feature>
<feature type="transmembrane region" description="Helical" evidence="11">
    <location>
        <begin position="392"/>
        <end position="409"/>
    </location>
</feature>
<keyword evidence="8 11" id="KW-0472">Membrane</keyword>
<dbReference type="Proteomes" id="UP000268084">
    <property type="component" value="Chromosome"/>
</dbReference>
<dbReference type="GO" id="GO:0005886">
    <property type="term" value="C:plasma membrane"/>
    <property type="evidence" value="ECO:0007669"/>
    <property type="project" value="UniProtKB-SubCell"/>
</dbReference>
<name>A0A3G8ZWK2_9ACTN</name>